<comment type="caution">
    <text evidence="2">The sequence shown here is derived from an EMBL/GenBank/DDBJ whole genome shotgun (WGS) entry which is preliminary data.</text>
</comment>
<evidence type="ECO:0000313" key="3">
    <source>
        <dbReference type="Proteomes" id="UP001329430"/>
    </source>
</evidence>
<accession>A0AAN7ZH34</accession>
<evidence type="ECO:0000313" key="2">
    <source>
        <dbReference type="EMBL" id="KAK5646370.1"/>
    </source>
</evidence>
<keyword evidence="1" id="KW-0472">Membrane</keyword>
<keyword evidence="3" id="KW-1185">Reference proteome</keyword>
<protein>
    <submittedName>
        <fullName evidence="2">Uncharacterized protein</fullName>
    </submittedName>
</protein>
<evidence type="ECO:0000256" key="1">
    <source>
        <dbReference type="SAM" id="Phobius"/>
    </source>
</evidence>
<gene>
    <name evidence="2" type="ORF">RI129_004834</name>
</gene>
<sequence>MFLKFTNRANVILYKLFTSSILSLINTMLSAPVNIPFFQLILKFERCASRENPDSCEPYPDVNIKDICTLSHQDHKPWSSFAKNLDPPLYCPYKKGVYICRNATFDGTALSVLPISGFFWKVRALLLEPGANISMPVLCIHAEGEIVHV</sequence>
<keyword evidence="1" id="KW-0812">Transmembrane</keyword>
<feature type="transmembrane region" description="Helical" evidence="1">
    <location>
        <begin position="12"/>
        <end position="33"/>
    </location>
</feature>
<organism evidence="2 3">
    <name type="scientific">Pyrocoelia pectoralis</name>
    <dbReference type="NCBI Taxonomy" id="417401"/>
    <lineage>
        <taxon>Eukaryota</taxon>
        <taxon>Metazoa</taxon>
        <taxon>Ecdysozoa</taxon>
        <taxon>Arthropoda</taxon>
        <taxon>Hexapoda</taxon>
        <taxon>Insecta</taxon>
        <taxon>Pterygota</taxon>
        <taxon>Neoptera</taxon>
        <taxon>Endopterygota</taxon>
        <taxon>Coleoptera</taxon>
        <taxon>Polyphaga</taxon>
        <taxon>Elateriformia</taxon>
        <taxon>Elateroidea</taxon>
        <taxon>Lampyridae</taxon>
        <taxon>Lampyrinae</taxon>
        <taxon>Pyrocoelia</taxon>
    </lineage>
</organism>
<dbReference type="EMBL" id="JAVRBK010000003">
    <property type="protein sequence ID" value="KAK5646370.1"/>
    <property type="molecule type" value="Genomic_DNA"/>
</dbReference>
<proteinExistence type="predicted"/>
<name>A0AAN7ZH34_9COLE</name>
<dbReference type="AlphaFoldDB" id="A0AAN7ZH34"/>
<reference evidence="2 3" key="1">
    <citation type="journal article" date="2024" name="Insects">
        <title>An Improved Chromosome-Level Genome Assembly of the Firefly Pyrocoelia pectoralis.</title>
        <authorList>
            <person name="Fu X."/>
            <person name="Meyer-Rochow V.B."/>
            <person name="Ballantyne L."/>
            <person name="Zhu X."/>
        </authorList>
    </citation>
    <scope>NUCLEOTIDE SEQUENCE [LARGE SCALE GENOMIC DNA]</scope>
    <source>
        <strain evidence="2">XCY_ONT2</strain>
    </source>
</reference>
<dbReference type="Proteomes" id="UP001329430">
    <property type="component" value="Chromosome 3"/>
</dbReference>
<keyword evidence="1" id="KW-1133">Transmembrane helix</keyword>